<sequence length="643" mass="73127">MTNHQQGFSGSVNGIRVLIVARISTEHQDLRSLDDQVATCRRWCDQNLPDRFRVVQVIQSRGSGERLDRGELRELEDAIAFRMCDLVIAEDLGRICRRSAATTFLELAEDHDVRVITLNDNLDTDQDDWRFKAGFATMHHEFSNADTAKRIRRTLRNRFQQGMIKTVPFGYIKPADGATDAEVTKDPDAGPIISEIIERLEKGESYSVVVDWLNLSGVPTGRYVRSNKWTVSTLSNLLHNPILKGEREANRKMSKRINKTGRRVSVKAPPEDLLVRKCPHLAYLDPDRYDRLIRMLDERNAPFRRKKVNGRDSRANVPKKRTRFPGQQTFCGICGHPFVWGGHGQQDHMMCKGAKEYACWQSASFDGTLAAKKILAAVYSEIEALPEFPETLYQAVQAEFLTLTSARKTETGNLEREIASLEREMNNLVEFIASGNASASIAAKISEREVQIIDAKLRLKELTARPDTPPNLPSAPEVREIARNSLQEMASDPYALSRVMRQLIRRIDAFPIRLCDGGAVFIRAKFELRLAQLFPALDEIPAASELLTRTLEVDLFDPVQREQHREEIVARRAAGKFQRHIAAELRITQPAVQNALRLQARMNELGLEKPYVPVDAPPADLLKMRRHKHPRYKFQPKTNEIEQ</sequence>
<gene>
    <name evidence="2" type="ORF">LOC68_11005</name>
</gene>
<dbReference type="SUPFAM" id="SSF53041">
    <property type="entry name" value="Resolvase-like"/>
    <property type="match status" value="1"/>
</dbReference>
<dbReference type="InterPro" id="IPR011109">
    <property type="entry name" value="DNA_bind_recombinase_dom"/>
</dbReference>
<dbReference type="InterPro" id="IPR006119">
    <property type="entry name" value="Resolv_N"/>
</dbReference>
<protein>
    <submittedName>
        <fullName evidence="2">Recombinase family protein</fullName>
    </submittedName>
</protein>
<proteinExistence type="predicted"/>
<name>A0A9X1MLP8_9BACT</name>
<dbReference type="InterPro" id="IPR038109">
    <property type="entry name" value="DNA_bind_recomb_sf"/>
</dbReference>
<dbReference type="Gene3D" id="3.40.50.1390">
    <property type="entry name" value="Resolvase, N-terminal catalytic domain"/>
    <property type="match status" value="1"/>
</dbReference>
<dbReference type="SMART" id="SM00857">
    <property type="entry name" value="Resolvase"/>
    <property type="match status" value="1"/>
</dbReference>
<reference evidence="2" key="1">
    <citation type="submission" date="2021-11" db="EMBL/GenBank/DDBJ databases">
        <title>Genome sequence.</title>
        <authorList>
            <person name="Sun Q."/>
        </authorList>
    </citation>
    <scope>NUCLEOTIDE SEQUENCE</scope>
    <source>
        <strain evidence="2">JC732</strain>
    </source>
</reference>
<dbReference type="PROSITE" id="PS51737">
    <property type="entry name" value="RECOMBINASE_DNA_BIND"/>
    <property type="match status" value="1"/>
</dbReference>
<dbReference type="Pfam" id="PF00239">
    <property type="entry name" value="Resolvase"/>
    <property type="match status" value="1"/>
</dbReference>
<dbReference type="PANTHER" id="PTHR30461">
    <property type="entry name" value="DNA-INVERTASE FROM LAMBDOID PROPHAGE"/>
    <property type="match status" value="1"/>
</dbReference>
<dbReference type="RefSeq" id="WP_230218444.1">
    <property type="nucleotide sequence ID" value="NZ_JAJKFT010000004.1"/>
</dbReference>
<dbReference type="InterPro" id="IPR050639">
    <property type="entry name" value="SSR_resolvase"/>
</dbReference>
<dbReference type="EMBL" id="JAJKFT010000004">
    <property type="protein sequence ID" value="MCC9628929.1"/>
    <property type="molecule type" value="Genomic_DNA"/>
</dbReference>
<dbReference type="Proteomes" id="UP001139103">
    <property type="component" value="Unassembled WGS sequence"/>
</dbReference>
<dbReference type="GO" id="GO:0003677">
    <property type="term" value="F:DNA binding"/>
    <property type="evidence" value="ECO:0007669"/>
    <property type="project" value="InterPro"/>
</dbReference>
<evidence type="ECO:0000259" key="1">
    <source>
        <dbReference type="PROSITE" id="PS51737"/>
    </source>
</evidence>
<dbReference type="InterPro" id="IPR036162">
    <property type="entry name" value="Resolvase-like_N_sf"/>
</dbReference>
<evidence type="ECO:0000313" key="3">
    <source>
        <dbReference type="Proteomes" id="UP001139103"/>
    </source>
</evidence>
<accession>A0A9X1MLP8</accession>
<evidence type="ECO:0000313" key="2">
    <source>
        <dbReference type="EMBL" id="MCC9628929.1"/>
    </source>
</evidence>
<dbReference type="GO" id="GO:0000150">
    <property type="term" value="F:DNA strand exchange activity"/>
    <property type="evidence" value="ECO:0007669"/>
    <property type="project" value="InterPro"/>
</dbReference>
<dbReference type="Pfam" id="PF07508">
    <property type="entry name" value="Recombinase"/>
    <property type="match status" value="1"/>
</dbReference>
<dbReference type="Gene3D" id="3.90.1750.20">
    <property type="entry name" value="Putative Large Serine Recombinase, Chain B, Domain 2"/>
    <property type="match status" value="1"/>
</dbReference>
<keyword evidence="3" id="KW-1185">Reference proteome</keyword>
<dbReference type="CDD" id="cd00338">
    <property type="entry name" value="Ser_Recombinase"/>
    <property type="match status" value="1"/>
</dbReference>
<dbReference type="PANTHER" id="PTHR30461:SF23">
    <property type="entry name" value="DNA RECOMBINASE-RELATED"/>
    <property type="match status" value="1"/>
</dbReference>
<comment type="caution">
    <text evidence="2">The sequence shown here is derived from an EMBL/GenBank/DDBJ whole genome shotgun (WGS) entry which is preliminary data.</text>
</comment>
<dbReference type="AlphaFoldDB" id="A0A9X1MLP8"/>
<organism evidence="2 3">
    <name type="scientific">Blastopirellula sediminis</name>
    <dbReference type="NCBI Taxonomy" id="2894196"/>
    <lineage>
        <taxon>Bacteria</taxon>
        <taxon>Pseudomonadati</taxon>
        <taxon>Planctomycetota</taxon>
        <taxon>Planctomycetia</taxon>
        <taxon>Pirellulales</taxon>
        <taxon>Pirellulaceae</taxon>
        <taxon>Blastopirellula</taxon>
    </lineage>
</organism>
<feature type="domain" description="Recombinase" evidence="1">
    <location>
        <begin position="168"/>
        <end position="302"/>
    </location>
</feature>